<accession>A0A399QPG7</accession>
<organism evidence="1 2">
    <name type="scientific">Clavibacter nebraskensis</name>
    <dbReference type="NCBI Taxonomy" id="31963"/>
    <lineage>
        <taxon>Bacteria</taxon>
        <taxon>Bacillati</taxon>
        <taxon>Actinomycetota</taxon>
        <taxon>Actinomycetes</taxon>
        <taxon>Micrococcales</taxon>
        <taxon>Microbacteriaceae</taxon>
        <taxon>Clavibacter</taxon>
    </lineage>
</organism>
<reference evidence="1 2" key="1">
    <citation type="submission" date="2018-08" db="EMBL/GenBank/DDBJ databases">
        <title>Genome Sequence of Clavibacter michiganensis Subspecies type strains, and the Atypical Peach-Colored Strains Isolated from Tomato.</title>
        <authorList>
            <person name="Osdaghi E."/>
            <person name="Portier P."/>
            <person name="Briand M."/>
            <person name="Jacques M.-A."/>
        </authorList>
    </citation>
    <scope>NUCLEOTIDE SEQUENCE [LARGE SCALE GENOMIC DNA]</scope>
    <source>
        <strain evidence="1 2">CFBP 7577</strain>
    </source>
</reference>
<dbReference type="AlphaFoldDB" id="A0A399QPG7"/>
<comment type="caution">
    <text evidence="1">The sequence shown here is derived from an EMBL/GenBank/DDBJ whole genome shotgun (WGS) entry which is preliminary data.</text>
</comment>
<dbReference type="EMBL" id="QWED01000006">
    <property type="protein sequence ID" value="RIJ19409.1"/>
    <property type="molecule type" value="Genomic_DNA"/>
</dbReference>
<proteinExistence type="predicted"/>
<gene>
    <name evidence="1" type="ORF">DZF97_00710</name>
</gene>
<evidence type="ECO:0000313" key="2">
    <source>
        <dbReference type="Proteomes" id="UP000265361"/>
    </source>
</evidence>
<name>A0A399QPG7_9MICO</name>
<sequence>MHRLRDQAELVWLTCSYYLNADNDEVCGIADVREAGLFAPRANAWARPLAHLAYLRPGWLDGGGVAIEVTAILAARQILDQVTEDADADPSLFGDEDGGVRLEWLTHESHTVLSIDNDVKYSGYFLNISTHVEDGFEDGDSKAALAFLSGRVHD</sequence>
<protein>
    <submittedName>
        <fullName evidence="1">Uncharacterized protein</fullName>
    </submittedName>
</protein>
<dbReference type="Proteomes" id="UP000265361">
    <property type="component" value="Unassembled WGS sequence"/>
</dbReference>
<evidence type="ECO:0000313" key="1">
    <source>
        <dbReference type="EMBL" id="RIJ19409.1"/>
    </source>
</evidence>